<dbReference type="EMBL" id="MIPT01000001">
    <property type="protein sequence ID" value="OHT22164.1"/>
    <property type="molecule type" value="Genomic_DNA"/>
</dbReference>
<proteinExistence type="predicted"/>
<reference evidence="1 2" key="1">
    <citation type="submission" date="2016-09" db="EMBL/GenBank/DDBJ databases">
        <title>Metabolic pathway, cell adaptation mechanisms and a novel monoxygenase revealed through proteogenomic-transcription analysis of a Sphingomonas haloaromaticamans strain degrading the fungicide ortho-phenylphenol.</title>
        <authorList>
            <person name="Perruchon C."/>
            <person name="Papadopoulou E.S."/>
            <person name="Rousidou C."/>
            <person name="Vasileiadis S."/>
            <person name="Tanou G."/>
            <person name="Amoutzias G."/>
            <person name="Molassiotis A."/>
            <person name="Karpouzas D.G."/>
        </authorList>
    </citation>
    <scope>NUCLEOTIDE SEQUENCE [LARGE SCALE GENOMIC DNA]</scope>
    <source>
        <strain evidence="1 2">P3</strain>
    </source>
</reference>
<accession>A0A1S1HIR5</accession>
<name>A0A1S1HIR5_9SPHN</name>
<keyword evidence="2" id="KW-1185">Reference proteome</keyword>
<gene>
    <name evidence="1" type="ORF">BHE75_04186</name>
</gene>
<organism evidence="1 2">
    <name type="scientific">Edaphosphingomonas haloaromaticamans</name>
    <dbReference type="NCBI Taxonomy" id="653954"/>
    <lineage>
        <taxon>Bacteria</taxon>
        <taxon>Pseudomonadati</taxon>
        <taxon>Pseudomonadota</taxon>
        <taxon>Alphaproteobacteria</taxon>
        <taxon>Sphingomonadales</taxon>
        <taxon>Rhizorhabdaceae</taxon>
        <taxon>Edaphosphingomonas</taxon>
    </lineage>
</organism>
<dbReference type="AlphaFoldDB" id="A0A1S1HIR5"/>
<dbReference type="Proteomes" id="UP000179467">
    <property type="component" value="Unassembled WGS sequence"/>
</dbReference>
<comment type="caution">
    <text evidence="1">The sequence shown here is derived from an EMBL/GenBank/DDBJ whole genome shotgun (WGS) entry which is preliminary data.</text>
</comment>
<sequence length="291" mass="30580">MPKICEIRRHVTRVTKSVKGLVLTRRRYRGSHNWEAFVVKKIMLLAGALASVALLPPAAQAQSSARKQQTAKQAEIPVCTRKLGTIAIVEPENQWWRELSLGSPEAIIKTFVQKSGCFTLVNRGRSLASRNMERALADSGELQAKSNIGKGQVKAADYFLQPDIVSSNNNAGGNALGGLLGGVLGRNTFGALAGGLSIKKKEANVTLSVVNARTTEEEALIEGYARKQDLGFGAGAGLFSGGAFGAGGGGYENTEIGQVIVLAYLDAYTKLVTQLGGLPADASAAAPKAAN</sequence>
<protein>
    <submittedName>
        <fullName evidence="1">Curli production assembly/transport component CsgG</fullName>
    </submittedName>
</protein>
<evidence type="ECO:0000313" key="2">
    <source>
        <dbReference type="Proteomes" id="UP000179467"/>
    </source>
</evidence>
<evidence type="ECO:0000313" key="1">
    <source>
        <dbReference type="EMBL" id="OHT22164.1"/>
    </source>
</evidence>